<evidence type="ECO:0000256" key="1">
    <source>
        <dbReference type="ARBA" id="ARBA00004141"/>
    </source>
</evidence>
<dbReference type="PRINTS" id="PR00625">
    <property type="entry name" value="JDOMAIN"/>
</dbReference>
<evidence type="ECO:0000256" key="5">
    <source>
        <dbReference type="ARBA" id="ARBA00023186"/>
    </source>
</evidence>
<evidence type="ECO:0000256" key="2">
    <source>
        <dbReference type="ARBA" id="ARBA00022692"/>
    </source>
</evidence>
<comment type="subcellular location">
    <subcellularLocation>
        <location evidence="1">Membrane</location>
        <topology evidence="1">Multi-pass membrane protein</topology>
    </subcellularLocation>
</comment>
<name>A0A7J6UUU0_THATH</name>
<dbReference type="Proteomes" id="UP000554482">
    <property type="component" value="Unassembled WGS sequence"/>
</dbReference>
<dbReference type="PANTHER" id="PTHR44176:SF1">
    <property type="entry name" value="DNAJ HOMOLOG SUBFAMILY C MEMBER 25"/>
    <property type="match status" value="1"/>
</dbReference>
<dbReference type="CDD" id="cd06257">
    <property type="entry name" value="DnaJ"/>
    <property type="match status" value="1"/>
</dbReference>
<dbReference type="SUPFAM" id="SSF46565">
    <property type="entry name" value="Chaperone J-domain"/>
    <property type="match status" value="1"/>
</dbReference>
<evidence type="ECO:0000256" key="6">
    <source>
        <dbReference type="SAM" id="SignalP"/>
    </source>
</evidence>
<dbReference type="InterPro" id="IPR001623">
    <property type="entry name" value="DnaJ_domain"/>
</dbReference>
<keyword evidence="2" id="KW-0812">Transmembrane</keyword>
<evidence type="ECO:0000259" key="7">
    <source>
        <dbReference type="PROSITE" id="PS50076"/>
    </source>
</evidence>
<dbReference type="AlphaFoldDB" id="A0A7J6UUU0"/>
<organism evidence="8 9">
    <name type="scientific">Thalictrum thalictroides</name>
    <name type="common">Rue-anemone</name>
    <name type="synonym">Anemone thalictroides</name>
    <dbReference type="NCBI Taxonomy" id="46969"/>
    <lineage>
        <taxon>Eukaryota</taxon>
        <taxon>Viridiplantae</taxon>
        <taxon>Streptophyta</taxon>
        <taxon>Embryophyta</taxon>
        <taxon>Tracheophyta</taxon>
        <taxon>Spermatophyta</taxon>
        <taxon>Magnoliopsida</taxon>
        <taxon>Ranunculales</taxon>
        <taxon>Ranunculaceae</taxon>
        <taxon>Thalictroideae</taxon>
        <taxon>Thalictrum</taxon>
    </lineage>
</organism>
<sequence length="85" mass="9756">MVRATFLYCCLLLLLRCSYAIYCDEDDCYDLLGVSQTANSSEIKKAYYKLSLKHHPDKNPDPESRKIFVKVANAYEVLISPILFS</sequence>
<dbReference type="GO" id="GO:0005789">
    <property type="term" value="C:endoplasmic reticulum membrane"/>
    <property type="evidence" value="ECO:0007669"/>
    <property type="project" value="TreeGrafter"/>
</dbReference>
<keyword evidence="6" id="KW-0732">Signal</keyword>
<feature type="domain" description="J" evidence="7">
    <location>
        <begin position="27"/>
        <end position="83"/>
    </location>
</feature>
<reference evidence="8 9" key="1">
    <citation type="submission" date="2020-06" db="EMBL/GenBank/DDBJ databases">
        <title>Transcriptomic and genomic resources for Thalictrum thalictroides and T. hernandezii: Facilitating candidate gene discovery in an emerging model plant lineage.</title>
        <authorList>
            <person name="Arias T."/>
            <person name="Riano-Pachon D.M."/>
            <person name="Di Stilio V.S."/>
        </authorList>
    </citation>
    <scope>NUCLEOTIDE SEQUENCE [LARGE SCALE GENOMIC DNA]</scope>
    <source>
        <strain evidence="9">cv. WT478/WT964</strain>
        <tissue evidence="8">Leaves</tissue>
    </source>
</reference>
<protein>
    <submittedName>
        <fullName evidence="8">Chaperone protein dnaj</fullName>
    </submittedName>
</protein>
<dbReference type="PROSITE" id="PS50076">
    <property type="entry name" value="DNAJ_2"/>
    <property type="match status" value="1"/>
</dbReference>
<comment type="caution">
    <text evidence="8">The sequence shown here is derived from an EMBL/GenBank/DDBJ whole genome shotgun (WGS) entry which is preliminary data.</text>
</comment>
<accession>A0A7J6UUU0</accession>
<dbReference type="InterPro" id="IPR036869">
    <property type="entry name" value="J_dom_sf"/>
</dbReference>
<proteinExistence type="predicted"/>
<evidence type="ECO:0000313" key="9">
    <source>
        <dbReference type="Proteomes" id="UP000554482"/>
    </source>
</evidence>
<dbReference type="GO" id="GO:0006457">
    <property type="term" value="P:protein folding"/>
    <property type="evidence" value="ECO:0007669"/>
    <property type="project" value="InterPro"/>
</dbReference>
<feature type="signal peptide" evidence="6">
    <location>
        <begin position="1"/>
        <end position="20"/>
    </location>
</feature>
<dbReference type="PANTHER" id="PTHR44176">
    <property type="entry name" value="DNAJ HOMOLOG SUBFAMILY C MEMBER 25"/>
    <property type="match status" value="1"/>
</dbReference>
<dbReference type="InterPro" id="IPR044632">
    <property type="entry name" value="DNAJC25-like"/>
</dbReference>
<keyword evidence="3" id="KW-1133">Transmembrane helix</keyword>
<keyword evidence="4" id="KW-0472">Membrane</keyword>
<dbReference type="OrthoDB" id="10250354at2759"/>
<evidence type="ECO:0000313" key="8">
    <source>
        <dbReference type="EMBL" id="KAF5176329.1"/>
    </source>
</evidence>
<evidence type="ECO:0000256" key="4">
    <source>
        <dbReference type="ARBA" id="ARBA00023136"/>
    </source>
</evidence>
<feature type="chain" id="PRO_5029694697" evidence="6">
    <location>
        <begin position="21"/>
        <end position="85"/>
    </location>
</feature>
<dbReference type="Gene3D" id="1.10.287.110">
    <property type="entry name" value="DnaJ domain"/>
    <property type="match status" value="1"/>
</dbReference>
<dbReference type="Pfam" id="PF00226">
    <property type="entry name" value="DnaJ"/>
    <property type="match status" value="1"/>
</dbReference>
<evidence type="ECO:0000256" key="3">
    <source>
        <dbReference type="ARBA" id="ARBA00022989"/>
    </source>
</evidence>
<keyword evidence="9" id="KW-1185">Reference proteome</keyword>
<dbReference type="SMART" id="SM00271">
    <property type="entry name" value="DnaJ"/>
    <property type="match status" value="1"/>
</dbReference>
<dbReference type="EMBL" id="JABWDY010042889">
    <property type="protein sequence ID" value="KAF5176329.1"/>
    <property type="molecule type" value="Genomic_DNA"/>
</dbReference>
<keyword evidence="5" id="KW-0143">Chaperone</keyword>
<gene>
    <name evidence="8" type="ORF">FRX31_034084</name>
</gene>